<evidence type="ECO:0000256" key="4">
    <source>
        <dbReference type="PROSITE-ProRule" id="PRU00502"/>
    </source>
</evidence>
<evidence type="ECO:0008006" key="9">
    <source>
        <dbReference type="Google" id="ProtNLM"/>
    </source>
</evidence>
<feature type="domain" description="UBP-type" evidence="6">
    <location>
        <begin position="41"/>
        <end position="141"/>
    </location>
</feature>
<feature type="domain" description="USP" evidence="5">
    <location>
        <begin position="163"/>
        <end position="446"/>
    </location>
</feature>
<keyword evidence="2 4" id="KW-0863">Zinc-finger</keyword>
<dbReference type="PROSITE" id="PS50271">
    <property type="entry name" value="ZF_UBP"/>
    <property type="match status" value="1"/>
</dbReference>
<evidence type="ECO:0000259" key="6">
    <source>
        <dbReference type="PROSITE" id="PS50271"/>
    </source>
</evidence>
<dbReference type="SUPFAM" id="SSF54001">
    <property type="entry name" value="Cysteine proteinases"/>
    <property type="match status" value="1"/>
</dbReference>
<accession>A0A9P8QA46</accession>
<dbReference type="Pfam" id="PF02148">
    <property type="entry name" value="zf-UBP"/>
    <property type="match status" value="1"/>
</dbReference>
<gene>
    <name evidence="7" type="ORF">WICPIJ_003335</name>
</gene>
<evidence type="ECO:0000313" key="7">
    <source>
        <dbReference type="EMBL" id="KAH3685694.1"/>
    </source>
</evidence>
<dbReference type="AlphaFoldDB" id="A0A9P8QA46"/>
<dbReference type="Pfam" id="PF00443">
    <property type="entry name" value="UCH"/>
    <property type="match status" value="1"/>
</dbReference>
<sequence>MTTRALAENDDDSDYMLPLLHTNKKLKTSVNTSTDYSDSTRKNMYLDTVNRKNLDFDFEKICCVTLSPSNVYCCLTCGKYFQGRSVNSPCFAHSINDNHHIFISFSNLKVYCLPENYEIKTSLDDIKFQINPKYSEVDVNLLQSGKLGTGTDLDGTEYTQSVIGMNNIKGNDYTNVILQALIHIPKIRDFFLLKDHSEESNELLKRFSIIVKKMYSLKLFRNHVSPHEILQCIDVMSKKKFTIGTKGMPNDFLLWFVNTLNSDTKIFSSSLQGKLEISTSIKGKDEVIVKRQKFWELNLKLPPVSVLKKEKPLQTSLYTLLEPYTNSTDIIVSETQTTRYKITKFPEYLVLNFNRFMDFNLNIPLDLKERNKSIVEFPFNLEFNNGEVKYKLISNVVHYEMNNQSNWKIQMNLNRKWYEIDNLQITEKEKEFLFLNETCLQIWRRVK</sequence>
<dbReference type="InterPro" id="IPR001607">
    <property type="entry name" value="Znf_UBP"/>
</dbReference>
<reference evidence="7" key="2">
    <citation type="submission" date="2021-01" db="EMBL/GenBank/DDBJ databases">
        <authorList>
            <person name="Schikora-Tamarit M.A."/>
        </authorList>
    </citation>
    <scope>NUCLEOTIDE SEQUENCE</scope>
    <source>
        <strain evidence="7">CBS2887</strain>
    </source>
</reference>
<comment type="caution">
    <text evidence="7">The sequence shown here is derived from an EMBL/GenBank/DDBJ whole genome shotgun (WGS) entry which is preliminary data.</text>
</comment>
<dbReference type="Gene3D" id="3.30.40.10">
    <property type="entry name" value="Zinc/RING finger domain, C3HC4 (zinc finger)"/>
    <property type="match status" value="1"/>
</dbReference>
<dbReference type="EMBL" id="JAEUBG010001839">
    <property type="protein sequence ID" value="KAH3685694.1"/>
    <property type="molecule type" value="Genomic_DNA"/>
</dbReference>
<evidence type="ECO:0000313" key="8">
    <source>
        <dbReference type="Proteomes" id="UP000774326"/>
    </source>
</evidence>
<dbReference type="OrthoDB" id="10263353at2759"/>
<dbReference type="PANTHER" id="PTHR21646">
    <property type="entry name" value="UBIQUITIN CARBOXYL-TERMINAL HYDROLASE"/>
    <property type="match status" value="1"/>
</dbReference>
<dbReference type="Gene3D" id="3.90.70.10">
    <property type="entry name" value="Cysteine proteinases"/>
    <property type="match status" value="1"/>
</dbReference>
<name>A0A9P8QA46_WICPI</name>
<organism evidence="7 8">
    <name type="scientific">Wickerhamomyces pijperi</name>
    <name type="common">Yeast</name>
    <name type="synonym">Pichia pijperi</name>
    <dbReference type="NCBI Taxonomy" id="599730"/>
    <lineage>
        <taxon>Eukaryota</taxon>
        <taxon>Fungi</taxon>
        <taxon>Dikarya</taxon>
        <taxon>Ascomycota</taxon>
        <taxon>Saccharomycotina</taxon>
        <taxon>Saccharomycetes</taxon>
        <taxon>Phaffomycetales</taxon>
        <taxon>Wickerhamomycetaceae</taxon>
        <taxon>Wickerhamomyces</taxon>
    </lineage>
</organism>
<keyword evidence="3" id="KW-0862">Zinc</keyword>
<dbReference type="SUPFAM" id="SSF57850">
    <property type="entry name" value="RING/U-box"/>
    <property type="match status" value="1"/>
</dbReference>
<dbReference type="PANTHER" id="PTHR21646:SF16">
    <property type="entry name" value="U4_U6.U5 TRI-SNRNP-ASSOCIATED PROTEIN 2"/>
    <property type="match status" value="1"/>
</dbReference>
<dbReference type="InterPro" id="IPR050185">
    <property type="entry name" value="Ub_carboxyl-term_hydrolase"/>
</dbReference>
<protein>
    <recommendedName>
        <fullName evidence="9">UBP-type domain-containing protein</fullName>
    </recommendedName>
</protein>
<evidence type="ECO:0000256" key="3">
    <source>
        <dbReference type="ARBA" id="ARBA00022833"/>
    </source>
</evidence>
<dbReference type="InterPro" id="IPR038765">
    <property type="entry name" value="Papain-like_cys_pep_sf"/>
</dbReference>
<proteinExistence type="predicted"/>
<dbReference type="SMART" id="SM00290">
    <property type="entry name" value="ZnF_UBP"/>
    <property type="match status" value="1"/>
</dbReference>
<dbReference type="InterPro" id="IPR028889">
    <property type="entry name" value="USP"/>
</dbReference>
<keyword evidence="1" id="KW-0479">Metal-binding</keyword>
<dbReference type="InterPro" id="IPR001394">
    <property type="entry name" value="Peptidase_C19_UCH"/>
</dbReference>
<evidence type="ECO:0000259" key="5">
    <source>
        <dbReference type="PROSITE" id="PS50235"/>
    </source>
</evidence>
<reference evidence="7" key="1">
    <citation type="journal article" date="2021" name="Open Biol.">
        <title>Shared evolutionary footprints suggest mitochondrial oxidative damage underlies multiple complex I losses in fungi.</title>
        <authorList>
            <person name="Schikora-Tamarit M.A."/>
            <person name="Marcet-Houben M."/>
            <person name="Nosek J."/>
            <person name="Gabaldon T."/>
        </authorList>
    </citation>
    <scope>NUCLEOTIDE SEQUENCE</scope>
    <source>
        <strain evidence="7">CBS2887</strain>
    </source>
</reference>
<dbReference type="PROSITE" id="PS50235">
    <property type="entry name" value="USP_3"/>
    <property type="match status" value="1"/>
</dbReference>
<dbReference type="InterPro" id="IPR013083">
    <property type="entry name" value="Znf_RING/FYVE/PHD"/>
</dbReference>
<dbReference type="GO" id="GO:0016579">
    <property type="term" value="P:protein deubiquitination"/>
    <property type="evidence" value="ECO:0007669"/>
    <property type="project" value="InterPro"/>
</dbReference>
<dbReference type="GO" id="GO:0008270">
    <property type="term" value="F:zinc ion binding"/>
    <property type="evidence" value="ECO:0007669"/>
    <property type="project" value="UniProtKB-KW"/>
</dbReference>
<dbReference type="GO" id="GO:0004843">
    <property type="term" value="F:cysteine-type deubiquitinase activity"/>
    <property type="evidence" value="ECO:0007669"/>
    <property type="project" value="InterPro"/>
</dbReference>
<dbReference type="Proteomes" id="UP000774326">
    <property type="component" value="Unassembled WGS sequence"/>
</dbReference>
<evidence type="ECO:0000256" key="1">
    <source>
        <dbReference type="ARBA" id="ARBA00022723"/>
    </source>
</evidence>
<keyword evidence="8" id="KW-1185">Reference proteome</keyword>
<evidence type="ECO:0000256" key="2">
    <source>
        <dbReference type="ARBA" id="ARBA00022771"/>
    </source>
</evidence>